<evidence type="ECO:0000256" key="1">
    <source>
        <dbReference type="SAM" id="Phobius"/>
    </source>
</evidence>
<protein>
    <submittedName>
        <fullName evidence="2">Uncharacterized protein</fullName>
    </submittedName>
</protein>
<sequence length="105" mass="11337">MTWLYAIFEIVLFGTLIETGTGFIKAVDDRIELTMEKQGKAVPGWVRPTITIGLVIVGVCISSFGLTGLIAKGYGTICWGFFVVYVLPMVTLGVYKISKAGKAAN</sequence>
<accession>A0A644Z699</accession>
<keyword evidence="1" id="KW-0472">Membrane</keyword>
<proteinExistence type="predicted"/>
<feature type="transmembrane region" description="Helical" evidence="1">
    <location>
        <begin position="45"/>
        <end position="67"/>
    </location>
</feature>
<evidence type="ECO:0000313" key="2">
    <source>
        <dbReference type="EMBL" id="MPM35531.1"/>
    </source>
</evidence>
<dbReference type="EMBL" id="VSSQ01007317">
    <property type="protein sequence ID" value="MPM35531.1"/>
    <property type="molecule type" value="Genomic_DNA"/>
</dbReference>
<gene>
    <name evidence="2" type="ORF">SDC9_82124</name>
</gene>
<comment type="caution">
    <text evidence="2">The sequence shown here is derived from an EMBL/GenBank/DDBJ whole genome shotgun (WGS) entry which is preliminary data.</text>
</comment>
<keyword evidence="1" id="KW-1133">Transmembrane helix</keyword>
<organism evidence="2">
    <name type="scientific">bioreactor metagenome</name>
    <dbReference type="NCBI Taxonomy" id="1076179"/>
    <lineage>
        <taxon>unclassified sequences</taxon>
        <taxon>metagenomes</taxon>
        <taxon>ecological metagenomes</taxon>
    </lineage>
</organism>
<reference evidence="2" key="1">
    <citation type="submission" date="2019-08" db="EMBL/GenBank/DDBJ databases">
        <authorList>
            <person name="Kucharzyk K."/>
            <person name="Murdoch R.W."/>
            <person name="Higgins S."/>
            <person name="Loffler F."/>
        </authorList>
    </citation>
    <scope>NUCLEOTIDE SEQUENCE</scope>
</reference>
<dbReference type="AlphaFoldDB" id="A0A644Z699"/>
<feature type="transmembrane region" description="Helical" evidence="1">
    <location>
        <begin position="6"/>
        <end position="24"/>
    </location>
</feature>
<feature type="transmembrane region" description="Helical" evidence="1">
    <location>
        <begin position="73"/>
        <end position="95"/>
    </location>
</feature>
<name>A0A644Z699_9ZZZZ</name>
<keyword evidence="1" id="KW-0812">Transmembrane</keyword>